<name>A0A0A9ETS4_ARUDO</name>
<evidence type="ECO:0000313" key="2">
    <source>
        <dbReference type="EMBL" id="JAD99432.1"/>
    </source>
</evidence>
<sequence length="53" mass="5218">MGRIKRNGAEPIPPRTCVPACLLNRRMGVGTAGGGGQVKGGRGQGGAGEAGWG</sequence>
<accession>A0A0A9ETS4</accession>
<proteinExistence type="predicted"/>
<reference evidence="2" key="1">
    <citation type="submission" date="2014-09" db="EMBL/GenBank/DDBJ databases">
        <authorList>
            <person name="Magalhaes I.L.F."/>
            <person name="Oliveira U."/>
            <person name="Santos F.R."/>
            <person name="Vidigal T.H.D.A."/>
            <person name="Brescovit A.D."/>
            <person name="Santos A.J."/>
        </authorList>
    </citation>
    <scope>NUCLEOTIDE SEQUENCE</scope>
    <source>
        <tissue evidence="2">Shoot tissue taken approximately 20 cm above the soil surface</tissue>
    </source>
</reference>
<dbReference type="EMBL" id="GBRH01198463">
    <property type="protein sequence ID" value="JAD99432.1"/>
    <property type="molecule type" value="Transcribed_RNA"/>
</dbReference>
<feature type="region of interest" description="Disordered" evidence="1">
    <location>
        <begin position="31"/>
        <end position="53"/>
    </location>
</feature>
<dbReference type="AlphaFoldDB" id="A0A0A9ETS4"/>
<organism evidence="2">
    <name type="scientific">Arundo donax</name>
    <name type="common">Giant reed</name>
    <name type="synonym">Donax arundinaceus</name>
    <dbReference type="NCBI Taxonomy" id="35708"/>
    <lineage>
        <taxon>Eukaryota</taxon>
        <taxon>Viridiplantae</taxon>
        <taxon>Streptophyta</taxon>
        <taxon>Embryophyta</taxon>
        <taxon>Tracheophyta</taxon>
        <taxon>Spermatophyta</taxon>
        <taxon>Magnoliopsida</taxon>
        <taxon>Liliopsida</taxon>
        <taxon>Poales</taxon>
        <taxon>Poaceae</taxon>
        <taxon>PACMAD clade</taxon>
        <taxon>Arundinoideae</taxon>
        <taxon>Arundineae</taxon>
        <taxon>Arundo</taxon>
    </lineage>
</organism>
<reference evidence="2" key="2">
    <citation type="journal article" date="2015" name="Data Brief">
        <title>Shoot transcriptome of the giant reed, Arundo donax.</title>
        <authorList>
            <person name="Barrero R.A."/>
            <person name="Guerrero F.D."/>
            <person name="Moolhuijzen P."/>
            <person name="Goolsby J.A."/>
            <person name="Tidwell J."/>
            <person name="Bellgard S.E."/>
            <person name="Bellgard M.I."/>
        </authorList>
    </citation>
    <scope>NUCLEOTIDE SEQUENCE</scope>
    <source>
        <tissue evidence="2">Shoot tissue taken approximately 20 cm above the soil surface</tissue>
    </source>
</reference>
<protein>
    <submittedName>
        <fullName evidence="2">Uncharacterized protein</fullName>
    </submittedName>
</protein>
<evidence type="ECO:0000256" key="1">
    <source>
        <dbReference type="SAM" id="MobiDB-lite"/>
    </source>
</evidence>